<evidence type="ECO:0000313" key="11">
    <source>
        <dbReference type="Proteomes" id="UP000185490"/>
    </source>
</evidence>
<accession>A0ABM6GH00</accession>
<evidence type="ECO:0000256" key="5">
    <source>
        <dbReference type="ARBA" id="ARBA00022679"/>
    </source>
</evidence>
<comment type="function">
    <text evidence="8">Phosphorylase is an important allosteric enzyme in carbohydrate metabolism. Enzymes from different sources differ in their regulatory mechanisms and in their natural substrates. However, all known phosphorylases share catalytic and structural properties.</text>
</comment>
<keyword evidence="11" id="KW-1185">Reference proteome</keyword>
<evidence type="ECO:0000256" key="8">
    <source>
        <dbReference type="ARBA" id="ARBA00025174"/>
    </source>
</evidence>
<evidence type="ECO:0000256" key="3">
    <source>
        <dbReference type="ARBA" id="ARBA00006047"/>
    </source>
</evidence>
<keyword evidence="6 9" id="KW-0663">Pyridoxal phosphate</keyword>
<comment type="function">
    <text evidence="9">Allosteric enzyme that catalyzes the rate-limiting step in glycogen catabolism, the phosphorolytic cleavage of glycogen to produce glucose-1-phosphate, and plays a central role in maintaining cellular and organismal glucose homeostasis.</text>
</comment>
<keyword evidence="7 9" id="KW-0119">Carbohydrate metabolism</keyword>
<comment type="similarity">
    <text evidence="3 9">Belongs to the glycogen phosphorylase family.</text>
</comment>
<evidence type="ECO:0000256" key="4">
    <source>
        <dbReference type="ARBA" id="ARBA00022676"/>
    </source>
</evidence>
<sequence>MEITKRKKEQKYRTSKKNIKENFIEHLNLSLGKDFSNATLWDKYHALALLVKDRVVEKWLKTQKKYYETTDVKRVYYLSIEFLIGRLLYNNLLNLQIDEEVKKAMKDLNLSLEEIAEAEPDAGLGNGGLGRLAACFLDSIATLGLPGYGYGIRYDYGIFKQVIKDGFQIELPDDWLKNGNPWEIERKDRTVKVKFFGRSESYKDEDGNIRFKWVDTFDVLAVPYDTPIIGYGNNVANTLRLWSAKALNEFDFNNFQKGNYIKSAESNAIASAISKVLYPNDAFYSGRELRLKQEYFFVSASLQDIIRRFKKQFGNQFDLFPKRNVIQLNDTHPALAIPELMRILVDEEHLPWEKAWDITIKTFAYTNHTVMPEALEKWEVHLFERLLPRHLEILYEINARFLDNAKKIFNGNIEKIRNVSIFEEGNVKQVRMANLSIVGSFSINGVSKLHTEILKKNVFKDFYEIWPEKFNNKTNGITQRRWLLQCNPGLSKIINETIGSEWITNLDYLKNLEKFADDKSFLDKFYEVKQNNKIRLSRYIEKELDIKVDPESIFDVQVKRLHEYKRQLLNVMHIIYIYQRLKENPNLDIYPRTFIFGAKAAPGYRMAKLIIKLINSVANVVNNDKDIKDKIKVIFIPNYNVSLAEIIIPAANVSEQISTAGKEASGTGNMKFALNGALTIGTLDGANIEIKECVGDENIFIFGLTAEQVSKLKESRLYNPYDIYLRNEHIRNILDAINNSFFEKNNPDLFKDIFQSLLFGINGSQADEYMLLADFDSYKTRHKEIDLTYRNKYTWNKKALLNVARVGIFSSDRTIREYAEDIWKVKKI</sequence>
<dbReference type="InterPro" id="IPR011833">
    <property type="entry name" value="Glycg_phsphrylas"/>
</dbReference>
<dbReference type="RefSeq" id="WP_012057991.1">
    <property type="nucleotide sequence ID" value="NZ_CP007389.1"/>
</dbReference>
<dbReference type="InterPro" id="IPR035090">
    <property type="entry name" value="Pyridoxal_P_attach_site"/>
</dbReference>
<dbReference type="CDD" id="cd04300">
    <property type="entry name" value="GT35_Glycogen_Phosphorylase"/>
    <property type="match status" value="1"/>
</dbReference>
<evidence type="ECO:0000256" key="2">
    <source>
        <dbReference type="ARBA" id="ARBA00001933"/>
    </source>
</evidence>
<dbReference type="PROSITE" id="PS00102">
    <property type="entry name" value="PHOSPHORYLASE"/>
    <property type="match status" value="1"/>
</dbReference>
<dbReference type="PANTHER" id="PTHR11468:SF3">
    <property type="entry name" value="GLYCOGEN PHOSPHORYLASE, LIVER FORM"/>
    <property type="match status" value="1"/>
</dbReference>
<dbReference type="PANTHER" id="PTHR11468">
    <property type="entry name" value="GLYCOGEN PHOSPHORYLASE"/>
    <property type="match status" value="1"/>
</dbReference>
<comment type="catalytic activity">
    <reaction evidence="1 9">
        <text>[(1-&gt;4)-alpha-D-glucosyl](n) + phosphate = [(1-&gt;4)-alpha-D-glucosyl](n-1) + alpha-D-glucose 1-phosphate</text>
        <dbReference type="Rhea" id="RHEA:41732"/>
        <dbReference type="Rhea" id="RHEA-COMP:9584"/>
        <dbReference type="Rhea" id="RHEA-COMP:9586"/>
        <dbReference type="ChEBI" id="CHEBI:15444"/>
        <dbReference type="ChEBI" id="CHEBI:43474"/>
        <dbReference type="ChEBI" id="CHEBI:58601"/>
        <dbReference type="EC" id="2.4.1.1"/>
    </reaction>
</comment>
<dbReference type="NCBIfam" id="TIGR02093">
    <property type="entry name" value="P_ylase"/>
    <property type="match status" value="1"/>
</dbReference>
<proteinExistence type="inferred from homology"/>
<name>A0ABM6GH00_9BACT</name>
<evidence type="ECO:0000256" key="9">
    <source>
        <dbReference type="RuleBase" id="RU000587"/>
    </source>
</evidence>
<dbReference type="Gene3D" id="3.40.50.2000">
    <property type="entry name" value="Glycogen Phosphorylase B"/>
    <property type="match status" value="2"/>
</dbReference>
<protein>
    <recommendedName>
        <fullName evidence="9">Alpha-1,4 glucan phosphorylase</fullName>
        <ecNumber evidence="9">2.4.1.1</ecNumber>
    </recommendedName>
</protein>
<evidence type="ECO:0000256" key="7">
    <source>
        <dbReference type="ARBA" id="ARBA00023277"/>
    </source>
</evidence>
<evidence type="ECO:0000313" key="10">
    <source>
        <dbReference type="EMBL" id="APT74662.1"/>
    </source>
</evidence>
<dbReference type="EC" id="2.4.1.1" evidence="9"/>
<comment type="cofactor">
    <cofactor evidence="2 9">
        <name>pyridoxal 5'-phosphate</name>
        <dbReference type="ChEBI" id="CHEBI:597326"/>
    </cofactor>
</comment>
<dbReference type="InterPro" id="IPR000811">
    <property type="entry name" value="Glyco_trans_35"/>
</dbReference>
<reference evidence="10 11" key="1">
    <citation type="submission" date="2014-02" db="EMBL/GenBank/DDBJ databases">
        <title>Diversity of Thermotogales isolates from hydrothermal vents.</title>
        <authorList>
            <person name="Haverkamp T.H.A."/>
            <person name="Lossouarn J."/>
            <person name="Geslin C."/>
            <person name="Nesbo C.L."/>
        </authorList>
    </citation>
    <scope>NUCLEOTIDE SEQUENCE [LARGE SCALE GENOMIC DNA]</scope>
    <source>
        <strain evidence="10 11">431</strain>
    </source>
</reference>
<dbReference type="Proteomes" id="UP000185490">
    <property type="component" value="Chromosome"/>
</dbReference>
<dbReference type="Pfam" id="PF00343">
    <property type="entry name" value="Phosphorylase"/>
    <property type="match status" value="1"/>
</dbReference>
<evidence type="ECO:0000256" key="1">
    <source>
        <dbReference type="ARBA" id="ARBA00001275"/>
    </source>
</evidence>
<dbReference type="EMBL" id="CP007389">
    <property type="protein sequence ID" value="APT74662.1"/>
    <property type="molecule type" value="Genomic_DNA"/>
</dbReference>
<keyword evidence="5 9" id="KW-0808">Transferase</keyword>
<dbReference type="PIRSF" id="PIRSF000460">
    <property type="entry name" value="Pprylas_GlgP"/>
    <property type="match status" value="1"/>
</dbReference>
<evidence type="ECO:0000256" key="6">
    <source>
        <dbReference type="ARBA" id="ARBA00022898"/>
    </source>
</evidence>
<keyword evidence="4 9" id="KW-0328">Glycosyltransferase</keyword>
<organism evidence="10 11">
    <name type="scientific">Thermosipho melanesiensis</name>
    <dbReference type="NCBI Taxonomy" id="46541"/>
    <lineage>
        <taxon>Bacteria</taxon>
        <taxon>Thermotogati</taxon>
        <taxon>Thermotogota</taxon>
        <taxon>Thermotogae</taxon>
        <taxon>Thermotogales</taxon>
        <taxon>Fervidobacteriaceae</taxon>
        <taxon>Thermosipho</taxon>
    </lineage>
</organism>
<dbReference type="SUPFAM" id="SSF53756">
    <property type="entry name" value="UDP-Glycosyltransferase/glycogen phosphorylase"/>
    <property type="match status" value="1"/>
</dbReference>
<gene>
    <name evidence="10" type="ORF">BW47_09460</name>
</gene>